<feature type="region of interest" description="Disordered" evidence="1">
    <location>
        <begin position="219"/>
        <end position="291"/>
    </location>
</feature>
<organism evidence="2 3">
    <name type="scientific">Rhizoctonia solani</name>
    <dbReference type="NCBI Taxonomy" id="456999"/>
    <lineage>
        <taxon>Eukaryota</taxon>
        <taxon>Fungi</taxon>
        <taxon>Dikarya</taxon>
        <taxon>Basidiomycota</taxon>
        <taxon>Agaricomycotina</taxon>
        <taxon>Agaricomycetes</taxon>
        <taxon>Cantharellales</taxon>
        <taxon>Ceratobasidiaceae</taxon>
        <taxon>Rhizoctonia</taxon>
    </lineage>
</organism>
<evidence type="ECO:0000313" key="3">
    <source>
        <dbReference type="Proteomes" id="UP000663853"/>
    </source>
</evidence>
<dbReference type="GO" id="GO:0001181">
    <property type="term" value="F:RNA polymerase I general transcription initiation factor activity"/>
    <property type="evidence" value="ECO:0007669"/>
    <property type="project" value="InterPro"/>
</dbReference>
<dbReference type="Gene3D" id="1.25.40.10">
    <property type="entry name" value="Tetratricopeptide repeat domain"/>
    <property type="match status" value="1"/>
</dbReference>
<dbReference type="GO" id="GO:0070860">
    <property type="term" value="C:RNA polymerase I core factor complex"/>
    <property type="evidence" value="ECO:0007669"/>
    <property type="project" value="TreeGrafter"/>
</dbReference>
<proteinExistence type="predicted"/>
<dbReference type="GO" id="GO:0017025">
    <property type="term" value="F:TBP-class protein binding"/>
    <property type="evidence" value="ECO:0007669"/>
    <property type="project" value="TreeGrafter"/>
</dbReference>
<dbReference type="PANTHER" id="PTHR28244:SF1">
    <property type="entry name" value="RNA POLYMERASE I-SPECIFIC TRANSCRIPTION INITIATION FACTOR RRN11"/>
    <property type="match status" value="1"/>
</dbReference>
<comment type="caution">
    <text evidence="2">The sequence shown here is derived from an EMBL/GenBank/DDBJ whole genome shotgun (WGS) entry which is preliminary data.</text>
</comment>
<dbReference type="PANTHER" id="PTHR28244">
    <property type="entry name" value="RNA POLYMERASE I-SPECIFIC TRANSCRIPTION INITIATION FACTOR RRN11"/>
    <property type="match status" value="1"/>
</dbReference>
<accession>A0A8H3DDW2</accession>
<dbReference type="Pfam" id="PF04090">
    <property type="entry name" value="Rrn11"/>
    <property type="match status" value="1"/>
</dbReference>
<feature type="compositionally biased region" description="Basic residues" evidence="1">
    <location>
        <begin position="282"/>
        <end position="291"/>
    </location>
</feature>
<dbReference type="EMBL" id="CAJMXA010003885">
    <property type="protein sequence ID" value="CAE6521486.1"/>
    <property type="molecule type" value="Genomic_DNA"/>
</dbReference>
<evidence type="ECO:0000313" key="2">
    <source>
        <dbReference type="EMBL" id="CAE6521486.1"/>
    </source>
</evidence>
<dbReference type="GO" id="GO:0042790">
    <property type="term" value="P:nucleolar large rRNA transcription by RNA polymerase I"/>
    <property type="evidence" value="ECO:0007669"/>
    <property type="project" value="TreeGrafter"/>
</dbReference>
<evidence type="ECO:0000256" key="1">
    <source>
        <dbReference type="SAM" id="MobiDB-lite"/>
    </source>
</evidence>
<dbReference type="Proteomes" id="UP000663853">
    <property type="component" value="Unassembled WGS sequence"/>
</dbReference>
<reference evidence="2" key="1">
    <citation type="submission" date="2021-01" db="EMBL/GenBank/DDBJ databases">
        <authorList>
            <person name="Kaushik A."/>
        </authorList>
    </citation>
    <scope>NUCLEOTIDE SEQUENCE</scope>
    <source>
        <strain evidence="2">AG6-10EEA</strain>
    </source>
</reference>
<gene>
    <name evidence="2" type="ORF">RDB_LOCUS148280</name>
</gene>
<dbReference type="InterPro" id="IPR053029">
    <property type="entry name" value="RNA_pol_I-specific_init_factor"/>
</dbReference>
<dbReference type="GO" id="GO:0001164">
    <property type="term" value="F:RNA polymerase I core promoter sequence-specific DNA binding"/>
    <property type="evidence" value="ECO:0007669"/>
    <property type="project" value="InterPro"/>
</dbReference>
<sequence>MSFTPLFALSPRPHRTLLPSTSSRKQHIRFTYDLLHVCLQRGDLARARRAWAILVKCPEIDWRTLWAVGLALIPGREDGEDGEDGKATREHVNYLKRVRLQIPHLQETLLKETILALIDLGEYQEALDELDLYIVTMPFDQNPVLHLYAGMLWLFTAQPQAENAGHSTPKSGSLSTSNWNASRIASAKRHFRRAVALDPENTFARGWLDRLGYDVAESQPVVSGSGAMNDEDEGEGEGMSKEEQDQDLTMDVYRDEKDDLITLPMKVDVDPDDDDEEDRARPSKRPRGHTK</sequence>
<protein>
    <recommendedName>
        <fullName evidence="4">RNA polymerase I-specific transcription initiation factor rrn11</fullName>
    </recommendedName>
</protein>
<dbReference type="InterPro" id="IPR011990">
    <property type="entry name" value="TPR-like_helical_dom_sf"/>
</dbReference>
<dbReference type="AlphaFoldDB" id="A0A8H3DDW2"/>
<name>A0A8H3DDW2_9AGAM</name>
<dbReference type="InterPro" id="IPR007224">
    <property type="entry name" value="TIF_Rrn11"/>
</dbReference>
<evidence type="ECO:0008006" key="4">
    <source>
        <dbReference type="Google" id="ProtNLM"/>
    </source>
</evidence>